<reference evidence="3 4" key="1">
    <citation type="submission" date="2024-09" db="EMBL/GenBank/DDBJ databases">
        <authorList>
            <person name="Sun Q."/>
            <person name="Mori K."/>
        </authorList>
    </citation>
    <scope>NUCLEOTIDE SEQUENCE [LARGE SCALE GENOMIC DNA]</scope>
    <source>
        <strain evidence="3 4">CGMCC 1.15906</strain>
    </source>
</reference>
<dbReference type="InterPro" id="IPR035168">
    <property type="entry name" value="DUF5317"/>
</dbReference>
<feature type="transmembrane region" description="Helical" evidence="2">
    <location>
        <begin position="66"/>
        <end position="91"/>
    </location>
</feature>
<keyword evidence="4" id="KW-1185">Reference proteome</keyword>
<dbReference type="EMBL" id="JBHLTC010000029">
    <property type="protein sequence ID" value="MFC0626838.1"/>
    <property type="molecule type" value="Genomic_DNA"/>
</dbReference>
<accession>A0ABV6QRM4</accession>
<name>A0ABV6QRM4_9ACTN</name>
<feature type="region of interest" description="Disordered" evidence="1">
    <location>
        <begin position="194"/>
        <end position="226"/>
    </location>
</feature>
<dbReference type="RefSeq" id="WP_380050877.1">
    <property type="nucleotide sequence ID" value="NZ_JBHLTC010000029.1"/>
</dbReference>
<evidence type="ECO:0000256" key="2">
    <source>
        <dbReference type="SAM" id="Phobius"/>
    </source>
</evidence>
<keyword evidence="2" id="KW-1133">Transmembrane helix</keyword>
<protein>
    <submittedName>
        <fullName evidence="3">DUF5317 domain-containing protein</fullName>
    </submittedName>
</protein>
<organism evidence="3 4">
    <name type="scientific">Kribbella deserti</name>
    <dbReference type="NCBI Taxonomy" id="1926257"/>
    <lineage>
        <taxon>Bacteria</taxon>
        <taxon>Bacillati</taxon>
        <taxon>Actinomycetota</taxon>
        <taxon>Actinomycetes</taxon>
        <taxon>Propionibacteriales</taxon>
        <taxon>Kribbellaceae</taxon>
        <taxon>Kribbella</taxon>
    </lineage>
</organism>
<comment type="caution">
    <text evidence="3">The sequence shown here is derived from an EMBL/GenBank/DDBJ whole genome shotgun (WGS) entry which is preliminary data.</text>
</comment>
<gene>
    <name evidence="3" type="ORF">ACFFGN_22350</name>
</gene>
<proteinExistence type="predicted"/>
<evidence type="ECO:0000313" key="3">
    <source>
        <dbReference type="EMBL" id="MFC0626838.1"/>
    </source>
</evidence>
<keyword evidence="2" id="KW-0472">Membrane</keyword>
<dbReference type="Pfam" id="PF17248">
    <property type="entry name" value="DUF5317"/>
    <property type="match status" value="1"/>
</dbReference>
<evidence type="ECO:0000313" key="4">
    <source>
        <dbReference type="Proteomes" id="UP001589890"/>
    </source>
</evidence>
<feature type="transmembrane region" description="Helical" evidence="2">
    <location>
        <begin position="103"/>
        <end position="124"/>
    </location>
</feature>
<feature type="transmembrane region" description="Helical" evidence="2">
    <location>
        <begin position="32"/>
        <end position="54"/>
    </location>
</feature>
<keyword evidence="2" id="KW-0812">Transmembrane</keyword>
<dbReference type="Proteomes" id="UP001589890">
    <property type="component" value="Unassembled WGS sequence"/>
</dbReference>
<sequence length="226" mass="22632">MLLVLLVILLAIPLALLTGGRLQNLASNPLTGLGWLAAAAICQLLGALGTAGFSDAGTPTTAGLPGAGTLITAGTVYAAGLIASAVCIAIFLRQNLTRPGVPLLALGFFANALVVSLNGAMPVAPSALTAAGLSPTVAPGPRHELETPTTLLPWLGDTLPLALPTTGQAISLGDLLTAAGAALLLHTTLKSHPNVAADEAPSDQTRPQAEFPKASEPEATRNHSAQ</sequence>
<feature type="compositionally biased region" description="Basic and acidic residues" evidence="1">
    <location>
        <begin position="213"/>
        <end position="226"/>
    </location>
</feature>
<evidence type="ECO:0000256" key="1">
    <source>
        <dbReference type="SAM" id="MobiDB-lite"/>
    </source>
</evidence>